<evidence type="ECO:0000256" key="2">
    <source>
        <dbReference type="SAM" id="Phobius"/>
    </source>
</evidence>
<dbReference type="AlphaFoldDB" id="C2FWT5"/>
<dbReference type="Gene3D" id="1.25.40.10">
    <property type="entry name" value="Tetratricopeptide repeat domain"/>
    <property type="match status" value="3"/>
</dbReference>
<feature type="repeat" description="TPR" evidence="1">
    <location>
        <begin position="313"/>
        <end position="346"/>
    </location>
</feature>
<protein>
    <submittedName>
        <fullName evidence="3">Tetratricopeptide repeat protein</fullName>
    </submittedName>
</protein>
<dbReference type="InterPro" id="IPR011990">
    <property type="entry name" value="TPR-like_helical_dom_sf"/>
</dbReference>
<dbReference type="SMART" id="SM00028">
    <property type="entry name" value="TPR"/>
    <property type="match status" value="4"/>
</dbReference>
<sequence length="1023" mass="118176">MIINKKSFILKSYVRPVFAVLLCSVLFYACKSGQRRNNRNVKDVEEPQYNKVENFTSKYNILYNAKRMMADEQKAIARLKKENYQINLTVFDEPTAQGDPHQLMDSLVQKAYKIINSKQESKYVNEAYLIVGRANYMKGSYYTANEYFEYLKKNSAKQPEYRPVAYAWKSRSLLQIGKVEQAIAAVDSAFMFLDDNESTLSLVNAAKANLLVRTGKSIEAIPYLELASESAKSKVDRLRWKFLLAQLYKQKGEKEKAFQYFSKIARSNVSYDMAFEADLQAAFLQGEKGMKFEDRVKPLKRMLKDGKNEDYKDQIYYEIGNMYYAEGKEDEALAYYKLSLRQLHPSQYQTTETYLTMADQAFDKKQYRIAQNYYDSVATVLPNDYTNIDQLRRKLIYMKDLTQVYEEVAWQDTLLGLAALNDADLQQKLDEYASKSLNDKLLELELQKKEAKKGKKGGESQYRRTNLNDYQVNKDSYSDGKFYFNNQDAMLLGSSEFKRRWGSRPLSDNWRYSQSSALDLASRAQKAEVDTMLSERKKDKKEPEFDRETWVNNVKNRYEKAIPKNQVTYDSIHQIVHDDLIKIGNIYRDYTKDPTEAIKAYENFLDRYPNTPAAAEVYFSLYRMYEGIDKTKSLAYKNKLITLFPNTIHAHVAQDPYYLDKVKRDKETLDKAYARIFDLYANGDHVAVISQVDQELQNTEDKQSIVAQLRYLQSLAVGRVGRVDDFVKSLSKIVTDFPNDSLVTPLAKENISFVNKNPDMFYTRVNALQDIKSDRIAFVDEPSMTQWPALSIDGDYRTGVALPIKKLPEKEKPKEKVVAKVEEKKIPEKKEEPVVKAEEKKPVEVPKVEEPKPEEKVAVTELNSGEVKTKVGVNGEINTNVELKGLDVKPGQAKIDLGPNDYRDKQLLPDKGVYFYVINVENATVNLAPSRYGIGQFNRTRYNQARIEHILRNINGENQLIFVGPFNSYEEVKAYETRISPLIPDIMKIPFEIYNTFVATKETIGTLTDGIQIKNYQKVYSEQ</sequence>
<dbReference type="EMBL" id="ACHB01000042">
    <property type="protein sequence ID" value="EEI92614.1"/>
    <property type="molecule type" value="Genomic_DNA"/>
</dbReference>
<dbReference type="Proteomes" id="UP000006241">
    <property type="component" value="Unassembled WGS sequence"/>
</dbReference>
<keyword evidence="2" id="KW-1133">Transmembrane helix</keyword>
<dbReference type="Pfam" id="PF13181">
    <property type="entry name" value="TPR_8"/>
    <property type="match status" value="2"/>
</dbReference>
<keyword evidence="1" id="KW-0802">TPR repeat</keyword>
<feature type="transmembrane region" description="Helical" evidence="2">
    <location>
        <begin position="12"/>
        <end position="29"/>
    </location>
</feature>
<dbReference type="SUPFAM" id="SSF48452">
    <property type="entry name" value="TPR-like"/>
    <property type="match status" value="1"/>
</dbReference>
<name>C2FWT5_SPHSI</name>
<proteinExistence type="predicted"/>
<dbReference type="InterPro" id="IPR019734">
    <property type="entry name" value="TPR_rpt"/>
</dbReference>
<gene>
    <name evidence="3" type="ORF">HMPREF0765_1791</name>
</gene>
<reference evidence="3 4" key="1">
    <citation type="submission" date="2009-01" db="EMBL/GenBank/DDBJ databases">
        <authorList>
            <person name="Qin X."/>
            <person name="Bachman B."/>
            <person name="Battles P."/>
            <person name="Bell A."/>
            <person name="Bess C."/>
            <person name="Bickham C."/>
            <person name="Chaboub L."/>
            <person name="Chen D."/>
            <person name="Coyle M."/>
            <person name="Deiros D.R."/>
            <person name="Dinh H."/>
            <person name="Forbes L."/>
            <person name="Fowler G."/>
            <person name="Francisco L."/>
            <person name="Fu Q."/>
            <person name="Gubbala S."/>
            <person name="Hale W."/>
            <person name="Han Y."/>
            <person name="Hemphill L."/>
            <person name="Highlander S.K."/>
            <person name="Hirani K."/>
            <person name="Hogues M."/>
            <person name="Jackson L."/>
            <person name="Jakkamsetti A."/>
            <person name="Javaid M."/>
            <person name="Jiang H."/>
            <person name="Korchina V."/>
            <person name="Kovar C."/>
            <person name="Lara F."/>
            <person name="Lee S."/>
            <person name="Mata R."/>
            <person name="Mathew T."/>
            <person name="Moen C."/>
            <person name="Morales K."/>
            <person name="Munidasa M."/>
            <person name="Nazareth L."/>
            <person name="Ngo R."/>
            <person name="Nguyen L."/>
            <person name="Okwuonu G."/>
            <person name="Ongeri F."/>
            <person name="Patil S."/>
            <person name="Petrosino J."/>
            <person name="Pham C."/>
            <person name="Pham P."/>
            <person name="Pu L.-L."/>
            <person name="Puazo M."/>
            <person name="Raj R."/>
            <person name="Reid J."/>
            <person name="Rouhana J."/>
            <person name="Saada N."/>
            <person name="Shang Y."/>
            <person name="Simmons D."/>
            <person name="Thornton R."/>
            <person name="Warren J."/>
            <person name="Weissenberger G."/>
            <person name="Zhang J."/>
            <person name="Zhang L."/>
            <person name="Zhou C."/>
            <person name="Zhu D."/>
            <person name="Muzny D."/>
            <person name="Worley K."/>
            <person name="Gibbs R."/>
        </authorList>
    </citation>
    <scope>NUCLEOTIDE SEQUENCE [LARGE SCALE GENOMIC DNA]</scope>
    <source>
        <strain evidence="3 4">ATCC 33300</strain>
    </source>
</reference>
<dbReference type="PROSITE" id="PS50005">
    <property type="entry name" value="TPR"/>
    <property type="match status" value="1"/>
</dbReference>
<dbReference type="HOGENOM" id="CLU_007706_1_0_10"/>
<organism evidence="3 4">
    <name type="scientific">Sphingobacterium spiritivorum ATCC 33300</name>
    <dbReference type="NCBI Taxonomy" id="525372"/>
    <lineage>
        <taxon>Bacteria</taxon>
        <taxon>Pseudomonadati</taxon>
        <taxon>Bacteroidota</taxon>
        <taxon>Sphingobacteriia</taxon>
        <taxon>Sphingobacteriales</taxon>
        <taxon>Sphingobacteriaceae</taxon>
        <taxon>Sphingobacterium</taxon>
    </lineage>
</organism>
<evidence type="ECO:0000313" key="3">
    <source>
        <dbReference type="EMBL" id="EEI92614.1"/>
    </source>
</evidence>
<keyword evidence="2" id="KW-0812">Transmembrane</keyword>
<keyword evidence="2" id="KW-0472">Membrane</keyword>
<evidence type="ECO:0000256" key="1">
    <source>
        <dbReference type="PROSITE-ProRule" id="PRU00339"/>
    </source>
</evidence>
<accession>C2FWT5</accession>
<comment type="caution">
    <text evidence="3">The sequence shown here is derived from an EMBL/GenBank/DDBJ whole genome shotgun (WGS) entry which is preliminary data.</text>
</comment>
<dbReference type="PROSITE" id="PS51257">
    <property type="entry name" value="PROKAR_LIPOPROTEIN"/>
    <property type="match status" value="1"/>
</dbReference>
<evidence type="ECO:0000313" key="4">
    <source>
        <dbReference type="Proteomes" id="UP000006241"/>
    </source>
</evidence>